<evidence type="ECO:0000313" key="3">
    <source>
        <dbReference type="EMBL" id="KFG71158.1"/>
    </source>
</evidence>
<name>A0A086MQJ0_9ACTN</name>
<evidence type="ECO:0000313" key="4">
    <source>
        <dbReference type="Proteomes" id="UP000029095"/>
    </source>
</evidence>
<dbReference type="Gene3D" id="2.115.10.10">
    <property type="entry name" value="Tachylectin 2"/>
    <property type="match status" value="1"/>
</dbReference>
<keyword evidence="1" id="KW-0732">Signal</keyword>
<accession>A0A086MQJ0</accession>
<dbReference type="Proteomes" id="UP000029095">
    <property type="component" value="Unassembled WGS sequence"/>
</dbReference>
<evidence type="ECO:0000256" key="1">
    <source>
        <dbReference type="SAM" id="SignalP"/>
    </source>
</evidence>
<keyword evidence="4" id="KW-1185">Reference proteome</keyword>
<feature type="signal peptide" evidence="1">
    <location>
        <begin position="1"/>
        <end position="27"/>
    </location>
</feature>
<sequence>MFRTSRTLRTAVTAVAAGAFSLGLVTANTGTAAAAETVCSGTASVYGILPDGRLTYSAINPTNGDRIKTLTGADLGFTPQAMATLNFNTILVTSTTGALYRVDVQTNNTALTLANAPVRIADSGWTHDKLTYDGYGHLYGTTSSGLLLQYTVTEDKPAGSQHIGMRKEIDSGFVLKTLSAVGQDRLIATTVDGKLLSYQIVGDAWRRSDLKTDGWSAFDQLVSPGAGFYYGRIPTTGAMYWYKDGNISDGSGADIAYHTSDPVDASGWTQQLLSAAPRTVSCKSVSTLGQDIANAANAEVGKTFTSYPFTYDYAWCAEFVKYIWAGEDVDYASQLDARAWSLYEYGTNHGTWKTGSPKVGDAVLYDKDGTLGDSEADHVNIVVGVSSDGTQIQTVGGNESHKVSKSGWFTWRTASNPVGAGRVMGFASPIG</sequence>
<dbReference type="HOGENOM" id="CLU_051495_0_0_11"/>
<evidence type="ECO:0000259" key="2">
    <source>
        <dbReference type="PROSITE" id="PS50911"/>
    </source>
</evidence>
<feature type="domain" description="Peptidase C51" evidence="2">
    <location>
        <begin position="291"/>
        <end position="428"/>
    </location>
</feature>
<dbReference type="InterPro" id="IPR007921">
    <property type="entry name" value="CHAP_dom"/>
</dbReference>
<reference evidence="3 4" key="1">
    <citation type="submission" date="2014-05" db="EMBL/GenBank/DDBJ databases">
        <title>Complete genome sequence of the Streptomyces mutabilis TRM45540.</title>
        <authorList>
            <person name="Luo X."/>
            <person name="Zhang L."/>
        </authorList>
    </citation>
    <scope>NUCLEOTIDE SEQUENCE [LARGE SCALE GENOMIC DNA]</scope>
    <source>
        <strain evidence="3 4">TRM45540</strain>
    </source>
</reference>
<dbReference type="SUPFAM" id="SSF54001">
    <property type="entry name" value="Cysteine proteinases"/>
    <property type="match status" value="1"/>
</dbReference>
<feature type="chain" id="PRO_5038468292" evidence="1">
    <location>
        <begin position="28"/>
        <end position="431"/>
    </location>
</feature>
<organism evidence="3 4">
    <name type="scientific">Streptomyces mutabilis</name>
    <dbReference type="NCBI Taxonomy" id="67332"/>
    <lineage>
        <taxon>Bacteria</taxon>
        <taxon>Bacillati</taxon>
        <taxon>Actinomycetota</taxon>
        <taxon>Actinomycetes</taxon>
        <taxon>Kitasatosporales</taxon>
        <taxon>Streptomycetaceae</taxon>
        <taxon>Streptomyces</taxon>
    </lineage>
</organism>
<gene>
    <name evidence="3" type="ORF">FM21_35940</name>
</gene>
<comment type="caution">
    <text evidence="3">The sequence shown here is derived from an EMBL/GenBank/DDBJ whole genome shotgun (WGS) entry which is preliminary data.</text>
</comment>
<dbReference type="RefSeq" id="WP_043386587.1">
    <property type="nucleotide sequence ID" value="NZ_KN039953.1"/>
</dbReference>
<proteinExistence type="predicted"/>
<dbReference type="PROSITE" id="PS50911">
    <property type="entry name" value="CHAP"/>
    <property type="match status" value="1"/>
</dbReference>
<dbReference type="InterPro" id="IPR038765">
    <property type="entry name" value="Papain-like_cys_pep_sf"/>
</dbReference>
<dbReference type="AlphaFoldDB" id="A0A086MQJ0"/>
<dbReference type="EMBL" id="JNFQ01000010">
    <property type="protein sequence ID" value="KFG71158.1"/>
    <property type="molecule type" value="Genomic_DNA"/>
</dbReference>
<dbReference type="Pfam" id="PF05257">
    <property type="entry name" value="CHAP"/>
    <property type="match status" value="1"/>
</dbReference>
<protein>
    <submittedName>
        <fullName evidence="3">Peptidase S1</fullName>
    </submittedName>
</protein>